<name>A0A0A9FZJ5_ARUDO</name>
<dbReference type="EMBL" id="GBRH01184088">
    <property type="protein sequence ID" value="JAE13808.1"/>
    <property type="molecule type" value="Transcribed_RNA"/>
</dbReference>
<protein>
    <submittedName>
        <fullName evidence="1">Uncharacterized protein</fullName>
    </submittedName>
</protein>
<dbReference type="AlphaFoldDB" id="A0A0A9FZJ5"/>
<evidence type="ECO:0000313" key="1">
    <source>
        <dbReference type="EMBL" id="JAE13808.1"/>
    </source>
</evidence>
<proteinExistence type="predicted"/>
<accession>A0A0A9FZJ5</accession>
<reference evidence="1" key="2">
    <citation type="journal article" date="2015" name="Data Brief">
        <title>Shoot transcriptome of the giant reed, Arundo donax.</title>
        <authorList>
            <person name="Barrero R.A."/>
            <person name="Guerrero F.D."/>
            <person name="Moolhuijzen P."/>
            <person name="Goolsby J.A."/>
            <person name="Tidwell J."/>
            <person name="Bellgard S.E."/>
            <person name="Bellgard M.I."/>
        </authorList>
    </citation>
    <scope>NUCLEOTIDE SEQUENCE</scope>
    <source>
        <tissue evidence="1">Shoot tissue taken approximately 20 cm above the soil surface</tissue>
    </source>
</reference>
<reference evidence="1" key="1">
    <citation type="submission" date="2014-09" db="EMBL/GenBank/DDBJ databases">
        <authorList>
            <person name="Magalhaes I.L.F."/>
            <person name="Oliveira U."/>
            <person name="Santos F.R."/>
            <person name="Vidigal T.H.D.A."/>
            <person name="Brescovit A.D."/>
            <person name="Santos A.J."/>
        </authorList>
    </citation>
    <scope>NUCLEOTIDE SEQUENCE</scope>
    <source>
        <tissue evidence="1">Shoot tissue taken approximately 20 cm above the soil surface</tissue>
    </source>
</reference>
<sequence>MCPWVSIITSKELMHQTISAFKPANCRILFQPSVSHKFPNL</sequence>
<organism evidence="1">
    <name type="scientific">Arundo donax</name>
    <name type="common">Giant reed</name>
    <name type="synonym">Donax arundinaceus</name>
    <dbReference type="NCBI Taxonomy" id="35708"/>
    <lineage>
        <taxon>Eukaryota</taxon>
        <taxon>Viridiplantae</taxon>
        <taxon>Streptophyta</taxon>
        <taxon>Embryophyta</taxon>
        <taxon>Tracheophyta</taxon>
        <taxon>Spermatophyta</taxon>
        <taxon>Magnoliopsida</taxon>
        <taxon>Liliopsida</taxon>
        <taxon>Poales</taxon>
        <taxon>Poaceae</taxon>
        <taxon>PACMAD clade</taxon>
        <taxon>Arundinoideae</taxon>
        <taxon>Arundineae</taxon>
        <taxon>Arundo</taxon>
    </lineage>
</organism>